<evidence type="ECO:0000313" key="5">
    <source>
        <dbReference type="Proteomes" id="UP001056012"/>
    </source>
</evidence>
<keyword evidence="1" id="KW-0560">Oxidoreductase</keyword>
<dbReference type="InterPro" id="IPR036812">
    <property type="entry name" value="NAD(P)_OxRdtase_dom_sf"/>
</dbReference>
<proteinExistence type="predicted"/>
<dbReference type="OrthoDB" id="416253at2759"/>
<accession>A0A9Q8Z1G3</accession>
<name>A0A9Q8Z1G3_CURCL</name>
<dbReference type="Gene3D" id="1.20.225.20">
    <property type="entry name" value="Ub domain-containing protein, DC-UbP/UBTD2, N-terminal domain"/>
    <property type="match status" value="1"/>
</dbReference>
<feature type="compositionally biased region" description="Low complexity" evidence="2">
    <location>
        <begin position="34"/>
        <end position="49"/>
    </location>
</feature>
<dbReference type="AlphaFoldDB" id="A0A9Q8Z1G3"/>
<dbReference type="CDD" id="cd19071">
    <property type="entry name" value="AKR_AKR1-5-like"/>
    <property type="match status" value="1"/>
</dbReference>
<keyword evidence="5" id="KW-1185">Reference proteome</keyword>
<dbReference type="PROSITE" id="PS50053">
    <property type="entry name" value="UBIQUITIN_2"/>
    <property type="match status" value="1"/>
</dbReference>
<dbReference type="PROSITE" id="PS00798">
    <property type="entry name" value="ALDOKETO_REDUCTASE_1"/>
    <property type="match status" value="1"/>
</dbReference>
<dbReference type="SUPFAM" id="SSF51430">
    <property type="entry name" value="NAD(P)-linked oxidoreductase"/>
    <property type="match status" value="1"/>
</dbReference>
<dbReference type="Pfam" id="PF16455">
    <property type="entry name" value="UBD"/>
    <property type="match status" value="1"/>
</dbReference>
<sequence>MSDDGADAVRAHSSSSRNITAPSTQPSSVTSPRASHVSQAHHAPPSSSSRNRPDAIERPNTPLKPIQPAQRSRLPNTLAAVKTTASSSSRIKPLTDPTSRTWTRARLEKERQDWWDTQVTGSQEIWGAIRLATQHLQAGEMQEAQTMLDVTGCVQYKVPEWVVVEPEGIVEEEEEEQNGSASVEPGMANQDDTPSEIFSVRIRTSHDSRDVLVQIQRKDVVAKIVEEVKVKAKLDPSTKIRLVHGGRVYSDHEVLEAQPYWNFGNDFVNTGVKMHVPTTARSLRNASTRLAQVTQHVQAQQRRMAHNGTTFKLNTGADIPALGFGTWQDKEAQEPAVTTALKAGYRHIDTARVYGTEPAVGAAIKKSGVPRSSLFITTKLWNNSHHPDDVESALDASLRDLDTSYVDLYLMHWPSPFARSQSLFPKDSSGKTLPGDTDYVSTYRAMEACVKSGKARAIGISNFSRAELERLLANTSLVPAVHQYECHPYLQQRSFAAFHREKGIHVTQYSPFGNQNAVYDAGKHMEKLIEDPVLKEIGKKYNKSGAQVALAWGISEGRSVIPKSKTPERILENLEGDFELEKGDVERIAGLDRKVRFNDPSEGFGWEFYKDLDGKKGRS</sequence>
<evidence type="ECO:0000256" key="2">
    <source>
        <dbReference type="SAM" id="MobiDB-lite"/>
    </source>
</evidence>
<feature type="compositionally biased region" description="Polar residues" evidence="2">
    <location>
        <begin position="12"/>
        <end position="33"/>
    </location>
</feature>
<dbReference type="PRINTS" id="PR00069">
    <property type="entry name" value="ALDKETRDTASE"/>
</dbReference>
<dbReference type="VEuPathDB" id="FungiDB:yc1106_01463"/>
<dbReference type="InterPro" id="IPR018170">
    <property type="entry name" value="Aldo/ket_reductase_CS"/>
</dbReference>
<organism evidence="4 5">
    <name type="scientific">Curvularia clavata</name>
    <dbReference type="NCBI Taxonomy" id="95742"/>
    <lineage>
        <taxon>Eukaryota</taxon>
        <taxon>Fungi</taxon>
        <taxon>Dikarya</taxon>
        <taxon>Ascomycota</taxon>
        <taxon>Pezizomycotina</taxon>
        <taxon>Dothideomycetes</taxon>
        <taxon>Pleosporomycetidae</taxon>
        <taxon>Pleosporales</taxon>
        <taxon>Pleosporineae</taxon>
        <taxon>Pleosporaceae</taxon>
        <taxon>Curvularia</taxon>
    </lineage>
</organism>
<feature type="domain" description="Ubiquitin-like" evidence="3">
    <location>
        <begin position="198"/>
        <end position="256"/>
    </location>
</feature>
<reference evidence="4" key="1">
    <citation type="submission" date="2021-12" db="EMBL/GenBank/DDBJ databases">
        <title>Curvularia clavata genome.</title>
        <authorList>
            <person name="Cao Y."/>
        </authorList>
    </citation>
    <scope>NUCLEOTIDE SEQUENCE</scope>
    <source>
        <strain evidence="4">Yc1106</strain>
    </source>
</reference>
<dbReference type="InterPro" id="IPR020471">
    <property type="entry name" value="AKR"/>
</dbReference>
<dbReference type="PANTHER" id="PTHR11732">
    <property type="entry name" value="ALDO/KETO REDUCTASE"/>
    <property type="match status" value="1"/>
</dbReference>
<dbReference type="PROSITE" id="PS00062">
    <property type="entry name" value="ALDOKETO_REDUCTASE_2"/>
    <property type="match status" value="1"/>
</dbReference>
<dbReference type="FunFam" id="3.20.20.100:FF:000002">
    <property type="entry name" value="2,5-diketo-D-gluconic acid reductase A"/>
    <property type="match status" value="1"/>
</dbReference>
<dbReference type="InterPro" id="IPR023210">
    <property type="entry name" value="NADP_OxRdtase_dom"/>
</dbReference>
<evidence type="ECO:0000256" key="1">
    <source>
        <dbReference type="ARBA" id="ARBA00023002"/>
    </source>
</evidence>
<evidence type="ECO:0000313" key="4">
    <source>
        <dbReference type="EMBL" id="USP74189.1"/>
    </source>
</evidence>
<feature type="region of interest" description="Disordered" evidence="2">
    <location>
        <begin position="1"/>
        <end position="75"/>
    </location>
</feature>
<dbReference type="InterPro" id="IPR000626">
    <property type="entry name" value="Ubiquitin-like_dom"/>
</dbReference>
<dbReference type="Gene3D" id="3.20.20.100">
    <property type="entry name" value="NADP-dependent oxidoreductase domain"/>
    <property type="match status" value="1"/>
</dbReference>
<evidence type="ECO:0000259" key="3">
    <source>
        <dbReference type="PROSITE" id="PS50053"/>
    </source>
</evidence>
<dbReference type="GO" id="GO:0016616">
    <property type="term" value="F:oxidoreductase activity, acting on the CH-OH group of donors, NAD or NADP as acceptor"/>
    <property type="evidence" value="ECO:0007669"/>
    <property type="project" value="UniProtKB-ARBA"/>
</dbReference>
<dbReference type="EMBL" id="CP089274">
    <property type="protein sequence ID" value="USP74189.1"/>
    <property type="molecule type" value="Genomic_DNA"/>
</dbReference>
<protein>
    <submittedName>
        <fullName evidence="4">Aldo/keto reductase</fullName>
    </submittedName>
</protein>
<dbReference type="Pfam" id="PF00248">
    <property type="entry name" value="Aldo_ket_red"/>
    <property type="match status" value="1"/>
</dbReference>
<dbReference type="InterPro" id="IPR038169">
    <property type="entry name" value="DC-UbP/UBTD2_N_sf"/>
</dbReference>
<dbReference type="Proteomes" id="UP001056012">
    <property type="component" value="Chromosome 1"/>
</dbReference>
<gene>
    <name evidence="4" type="ORF">yc1106_01463</name>
</gene>
<dbReference type="InterPro" id="IPR032752">
    <property type="entry name" value="DC-UbP/UBTD2_N"/>
</dbReference>
<feature type="region of interest" description="Disordered" evidence="2">
    <location>
        <begin position="172"/>
        <end position="193"/>
    </location>
</feature>